<evidence type="ECO:0008006" key="4">
    <source>
        <dbReference type="Google" id="ProtNLM"/>
    </source>
</evidence>
<name>A7NI93_ROSCS</name>
<feature type="transmembrane region" description="Helical" evidence="1">
    <location>
        <begin position="130"/>
        <end position="151"/>
    </location>
</feature>
<keyword evidence="3" id="KW-1185">Reference proteome</keyword>
<feature type="transmembrane region" description="Helical" evidence="1">
    <location>
        <begin position="34"/>
        <end position="56"/>
    </location>
</feature>
<dbReference type="EMBL" id="CP000804">
    <property type="protein sequence ID" value="ABU57193.1"/>
    <property type="molecule type" value="Genomic_DNA"/>
</dbReference>
<organism evidence="2 3">
    <name type="scientific">Roseiflexus castenholzii (strain DSM 13941 / HLO8)</name>
    <dbReference type="NCBI Taxonomy" id="383372"/>
    <lineage>
        <taxon>Bacteria</taxon>
        <taxon>Bacillati</taxon>
        <taxon>Chloroflexota</taxon>
        <taxon>Chloroflexia</taxon>
        <taxon>Chloroflexales</taxon>
        <taxon>Roseiflexineae</taxon>
        <taxon>Roseiflexaceae</taxon>
        <taxon>Roseiflexus</taxon>
    </lineage>
</organism>
<protein>
    <recommendedName>
        <fullName evidence="4">Colicin V production protein</fullName>
    </recommendedName>
</protein>
<dbReference type="eggNOG" id="ENOG5030TC6">
    <property type="taxonomic scope" value="Bacteria"/>
</dbReference>
<dbReference type="RefSeq" id="WP_012119623.1">
    <property type="nucleotide sequence ID" value="NC_009767.1"/>
</dbReference>
<dbReference type="OrthoDB" id="155179at2"/>
<evidence type="ECO:0000313" key="3">
    <source>
        <dbReference type="Proteomes" id="UP000000263"/>
    </source>
</evidence>
<dbReference type="STRING" id="383372.Rcas_1094"/>
<evidence type="ECO:0000256" key="1">
    <source>
        <dbReference type="SAM" id="Phobius"/>
    </source>
</evidence>
<dbReference type="KEGG" id="rca:Rcas_1094"/>
<evidence type="ECO:0000313" key="2">
    <source>
        <dbReference type="EMBL" id="ABU57193.1"/>
    </source>
</evidence>
<accession>A7NI93</accession>
<gene>
    <name evidence="2" type="ordered locus">Rcas_1094</name>
</gene>
<feature type="transmembrane region" description="Helical" evidence="1">
    <location>
        <begin position="6"/>
        <end position="27"/>
    </location>
</feature>
<feature type="transmembrane region" description="Helical" evidence="1">
    <location>
        <begin position="93"/>
        <end position="110"/>
    </location>
</feature>
<proteinExistence type="predicted"/>
<sequence length="215" mass="22774">MITIDLSGPFVTYSILAALGILGWVWGFRYFVSLGLMTTVAYLIAVQGGNFIVGLINRTYSNLPRLAAFLTGGDTASAAPLGPIIPENLEAPLLLRVLVFIALVAIGIGYSFPWEGKPLGGWGGKRPLRILGALTGLYTAVLLTSAVAIFWREFAPTATVPEMLARALNSLPTWTGIIPSTITAFVITLITVTLIRFNRIWAIDGGGGGGGGPRK</sequence>
<keyword evidence="1" id="KW-0812">Transmembrane</keyword>
<dbReference type="AlphaFoldDB" id="A7NI93"/>
<feature type="transmembrane region" description="Helical" evidence="1">
    <location>
        <begin position="171"/>
        <end position="195"/>
    </location>
</feature>
<reference evidence="2 3" key="1">
    <citation type="submission" date="2007-08" db="EMBL/GenBank/DDBJ databases">
        <title>Complete sequence of Roseiflexus castenholzii DSM 13941.</title>
        <authorList>
            <consortium name="US DOE Joint Genome Institute"/>
            <person name="Copeland A."/>
            <person name="Lucas S."/>
            <person name="Lapidus A."/>
            <person name="Barry K."/>
            <person name="Glavina del Rio T."/>
            <person name="Dalin E."/>
            <person name="Tice H."/>
            <person name="Pitluck S."/>
            <person name="Thompson L.S."/>
            <person name="Brettin T."/>
            <person name="Bruce D."/>
            <person name="Detter J.C."/>
            <person name="Han C."/>
            <person name="Tapia R."/>
            <person name="Schmutz J."/>
            <person name="Larimer F."/>
            <person name="Land M."/>
            <person name="Hauser L."/>
            <person name="Kyrpides N."/>
            <person name="Mikhailova N."/>
            <person name="Bryant D.A."/>
            <person name="Hanada S."/>
            <person name="Tsukatani Y."/>
            <person name="Richardson P."/>
        </authorList>
    </citation>
    <scope>NUCLEOTIDE SEQUENCE [LARGE SCALE GENOMIC DNA]</scope>
    <source>
        <strain evidence="3">DSM 13941 / HLO8</strain>
    </source>
</reference>
<keyword evidence="1" id="KW-0472">Membrane</keyword>
<keyword evidence="1" id="KW-1133">Transmembrane helix</keyword>
<dbReference type="Proteomes" id="UP000000263">
    <property type="component" value="Chromosome"/>
</dbReference>
<dbReference type="HOGENOM" id="CLU_1286913_0_0_0"/>